<feature type="transmembrane region" description="Helical" evidence="6">
    <location>
        <begin position="68"/>
        <end position="90"/>
    </location>
</feature>
<keyword evidence="4 6" id="KW-1133">Transmembrane helix</keyword>
<dbReference type="InterPro" id="IPR006685">
    <property type="entry name" value="MscS_channel_2nd"/>
</dbReference>
<dbReference type="PANTHER" id="PTHR30221:SF18">
    <property type="entry name" value="SLL0590 PROTEIN"/>
    <property type="match status" value="1"/>
</dbReference>
<keyword evidence="3 6" id="KW-0812">Transmembrane</keyword>
<dbReference type="KEGG" id="mbu:Mbur_1074"/>
<evidence type="ECO:0000256" key="5">
    <source>
        <dbReference type="ARBA" id="ARBA00023136"/>
    </source>
</evidence>
<proteinExistence type="predicted"/>
<dbReference type="GO" id="GO:0008381">
    <property type="term" value="F:mechanosensitive monoatomic ion channel activity"/>
    <property type="evidence" value="ECO:0007669"/>
    <property type="project" value="InterPro"/>
</dbReference>
<dbReference type="InterPro" id="IPR023408">
    <property type="entry name" value="MscS_beta-dom_sf"/>
</dbReference>
<dbReference type="Gene3D" id="2.30.30.60">
    <property type="match status" value="1"/>
</dbReference>
<dbReference type="HOGENOM" id="CLU_058175_0_0_2"/>
<evidence type="ECO:0000256" key="3">
    <source>
        <dbReference type="ARBA" id="ARBA00022692"/>
    </source>
</evidence>
<dbReference type="GeneID" id="3998011"/>
<dbReference type="Gene3D" id="3.30.70.100">
    <property type="match status" value="1"/>
</dbReference>
<evidence type="ECO:0000256" key="1">
    <source>
        <dbReference type="ARBA" id="ARBA00004651"/>
    </source>
</evidence>
<dbReference type="Proteomes" id="UP000001979">
    <property type="component" value="Chromosome"/>
</dbReference>
<evidence type="ECO:0000256" key="4">
    <source>
        <dbReference type="ARBA" id="ARBA00022989"/>
    </source>
</evidence>
<sequence length="395" mass="44530">MLFGEYQLTIYTIIALFVLLTLLSYILRKTAIFTRDKMIKQIIISVATLLGIVLILLTLPITDNSKQTLLSFLGILLGATIALSSTTFVANGMSGMMLNIIKPFKTGDYIRIEDKFGKVSSIKILHTQIQSIDRDLINIPNLKLVSNPLVTISTSGTIISATVSLGYDTPWKHIEKNLIRAAERTNLESPFVHVTELNDHAVTYKVGGLLRDISGLITKKSDLNKAVIDALHEDGIEIVSPTFMNQRVYEKNAVFIPSCPICETKENIHAPSDEYVPKMSTEYIIFDKAIGAELVKKINMTMERLEVKSADFRSLFNTTSNADMFVTEQEKTEYIEKQKAELESSFKIMKKTFEKEDDKTPDAIKLKTLQYVDSRLIEMDNEMEKLLEKLKGNID</sequence>
<dbReference type="InterPro" id="IPR045275">
    <property type="entry name" value="MscS_archaea/bacteria_type"/>
</dbReference>
<feature type="transmembrane region" description="Helical" evidence="6">
    <location>
        <begin position="39"/>
        <end position="62"/>
    </location>
</feature>
<keyword evidence="9" id="KW-1185">Reference proteome</keyword>
<dbReference type="InterPro" id="IPR010920">
    <property type="entry name" value="LSM_dom_sf"/>
</dbReference>
<accession>Q12X22</accession>
<evidence type="ECO:0000259" key="7">
    <source>
        <dbReference type="Pfam" id="PF00924"/>
    </source>
</evidence>
<feature type="transmembrane region" description="Helical" evidence="6">
    <location>
        <begin position="6"/>
        <end position="27"/>
    </location>
</feature>
<evidence type="ECO:0000313" key="9">
    <source>
        <dbReference type="Proteomes" id="UP000001979"/>
    </source>
</evidence>
<dbReference type="RefSeq" id="WP_011499152.1">
    <property type="nucleotide sequence ID" value="NC_007955.1"/>
</dbReference>
<evidence type="ECO:0000256" key="6">
    <source>
        <dbReference type="SAM" id="Phobius"/>
    </source>
</evidence>
<dbReference type="SUPFAM" id="SSF50182">
    <property type="entry name" value="Sm-like ribonucleoproteins"/>
    <property type="match status" value="1"/>
</dbReference>
<evidence type="ECO:0000313" key="8">
    <source>
        <dbReference type="EMBL" id="ABE52004.1"/>
    </source>
</evidence>
<evidence type="ECO:0000256" key="2">
    <source>
        <dbReference type="ARBA" id="ARBA00022475"/>
    </source>
</evidence>
<protein>
    <submittedName>
        <fullName evidence="8">Small-conductance mechanosensitive ion channel</fullName>
    </submittedName>
</protein>
<comment type="subcellular location">
    <subcellularLocation>
        <location evidence="1">Cell membrane</location>
        <topology evidence="1">Multi-pass membrane protein</topology>
    </subcellularLocation>
</comment>
<organism evidence="8 9">
    <name type="scientific">Methanococcoides burtonii (strain DSM 6242 / NBRC 107633 / OCM 468 / ACE-M)</name>
    <dbReference type="NCBI Taxonomy" id="259564"/>
    <lineage>
        <taxon>Archaea</taxon>
        <taxon>Methanobacteriati</taxon>
        <taxon>Methanobacteriota</taxon>
        <taxon>Stenosarchaea group</taxon>
        <taxon>Methanomicrobia</taxon>
        <taxon>Methanosarcinales</taxon>
        <taxon>Methanosarcinaceae</taxon>
        <taxon>Methanococcoides</taxon>
    </lineage>
</organism>
<dbReference type="STRING" id="259564.Mbur_1074"/>
<dbReference type="AlphaFoldDB" id="Q12X22"/>
<keyword evidence="2" id="KW-1003">Cell membrane</keyword>
<name>Q12X22_METBU</name>
<keyword evidence="5 6" id="KW-0472">Membrane</keyword>
<dbReference type="SUPFAM" id="SSF82689">
    <property type="entry name" value="Mechanosensitive channel protein MscS (YggB), C-terminal domain"/>
    <property type="match status" value="1"/>
</dbReference>
<dbReference type="PANTHER" id="PTHR30221">
    <property type="entry name" value="SMALL-CONDUCTANCE MECHANOSENSITIVE CHANNEL"/>
    <property type="match status" value="1"/>
</dbReference>
<dbReference type="Pfam" id="PF00924">
    <property type="entry name" value="MS_channel_2nd"/>
    <property type="match status" value="1"/>
</dbReference>
<reference evidence="9" key="1">
    <citation type="journal article" date="2009" name="ISME J.">
        <title>The genome sequence of the psychrophilic archaeon, Methanococcoides burtonii: the role of genome evolution in cold adaptation.</title>
        <authorList>
            <person name="Allen M.A."/>
            <person name="Lauro F.M."/>
            <person name="Williams T.J."/>
            <person name="Burg D."/>
            <person name="Siddiqui K.S."/>
            <person name="De Francisci D."/>
            <person name="Chong K.W."/>
            <person name="Pilak O."/>
            <person name="Chew H.H."/>
            <person name="De Maere M.Z."/>
            <person name="Ting L."/>
            <person name="Katrib M."/>
            <person name="Ng C."/>
            <person name="Sowers K.R."/>
            <person name="Galperin M.Y."/>
            <person name="Anderson I.J."/>
            <person name="Ivanova N."/>
            <person name="Dalin E."/>
            <person name="Martinez M."/>
            <person name="Lapidus A."/>
            <person name="Hauser L."/>
            <person name="Land M."/>
            <person name="Thomas T."/>
            <person name="Cavicchioli R."/>
        </authorList>
    </citation>
    <scope>NUCLEOTIDE SEQUENCE [LARGE SCALE GENOMIC DNA]</scope>
    <source>
        <strain evidence="9">DSM 6242 / NBRC 107633 / OCM 468 / ACE-M</strain>
    </source>
</reference>
<dbReference type="GO" id="GO:0005886">
    <property type="term" value="C:plasma membrane"/>
    <property type="evidence" value="ECO:0007669"/>
    <property type="project" value="UniProtKB-SubCell"/>
</dbReference>
<gene>
    <name evidence="8" type="ordered locus">Mbur_1074</name>
</gene>
<dbReference type="EMBL" id="CP000300">
    <property type="protein sequence ID" value="ABE52004.1"/>
    <property type="molecule type" value="Genomic_DNA"/>
</dbReference>
<dbReference type="OrthoDB" id="121853at2157"/>
<feature type="domain" description="Mechanosensitive ion channel MscS" evidence="7">
    <location>
        <begin position="88"/>
        <end position="148"/>
    </location>
</feature>
<dbReference type="InterPro" id="IPR011066">
    <property type="entry name" value="MscS_channel_C_sf"/>
</dbReference>